<dbReference type="GO" id="GO:0005886">
    <property type="term" value="C:plasma membrane"/>
    <property type="evidence" value="ECO:0007669"/>
    <property type="project" value="UniProtKB-SubCell"/>
</dbReference>
<dbReference type="EMBL" id="STGY01000057">
    <property type="protein sequence ID" value="THV40147.1"/>
    <property type="molecule type" value="Genomic_DNA"/>
</dbReference>
<evidence type="ECO:0000256" key="3">
    <source>
        <dbReference type="ARBA" id="ARBA00022692"/>
    </source>
</evidence>
<keyword evidence="3 6" id="KW-0812">Transmembrane</keyword>
<keyword evidence="5 6" id="KW-0472">Membrane</keyword>
<sequence length="211" mass="21496">MPTTGQLLAFLAASTIMILIPGPSVMFAIGRALSYGRRKAILGVIGNSLGVFCTSALAAVGLGAVIQQSALAFAIVKYVGAAYLIFLGVKALRDRKGALTIPDADQRGAGRTAMSIFEGFLVGVLNPKVVLFFVALLPQFVNPGAGSATLQMLLLGAIFGAIAMLLDTGWVLVASAARDKLRAPRAGRILNGVGGTSLIGLGVAAAAGERA</sequence>
<dbReference type="Pfam" id="PF01810">
    <property type="entry name" value="LysE"/>
    <property type="match status" value="1"/>
</dbReference>
<dbReference type="RefSeq" id="WP_136535492.1">
    <property type="nucleotide sequence ID" value="NZ_STGY01000057.1"/>
</dbReference>
<evidence type="ECO:0000256" key="6">
    <source>
        <dbReference type="SAM" id="Phobius"/>
    </source>
</evidence>
<feature type="transmembrane region" description="Helical" evidence="6">
    <location>
        <begin position="6"/>
        <end position="29"/>
    </location>
</feature>
<evidence type="ECO:0000256" key="2">
    <source>
        <dbReference type="ARBA" id="ARBA00022475"/>
    </source>
</evidence>
<organism evidence="7 8">
    <name type="scientific">Glycomyces buryatensis</name>
    <dbReference type="NCBI Taxonomy" id="2570927"/>
    <lineage>
        <taxon>Bacteria</taxon>
        <taxon>Bacillati</taxon>
        <taxon>Actinomycetota</taxon>
        <taxon>Actinomycetes</taxon>
        <taxon>Glycomycetales</taxon>
        <taxon>Glycomycetaceae</taxon>
        <taxon>Glycomyces</taxon>
    </lineage>
</organism>
<keyword evidence="8" id="KW-1185">Reference proteome</keyword>
<reference evidence="7 8" key="2">
    <citation type="submission" date="2019-05" db="EMBL/GenBank/DDBJ databases">
        <title>Glycomyces buryatensis sp. nov.</title>
        <authorList>
            <person name="Nikitina E."/>
        </authorList>
    </citation>
    <scope>NUCLEOTIDE SEQUENCE [LARGE SCALE GENOMIC DNA]</scope>
    <source>
        <strain evidence="7 8">18</strain>
    </source>
</reference>
<comment type="caution">
    <text evidence="7">The sequence shown here is derived from an EMBL/GenBank/DDBJ whole genome shotgun (WGS) entry which is preliminary data.</text>
</comment>
<feature type="transmembrane region" description="Helical" evidence="6">
    <location>
        <begin position="70"/>
        <end position="89"/>
    </location>
</feature>
<feature type="transmembrane region" description="Helical" evidence="6">
    <location>
        <begin position="41"/>
        <end position="64"/>
    </location>
</feature>
<proteinExistence type="predicted"/>
<dbReference type="PANTHER" id="PTHR30086:SF20">
    <property type="entry name" value="ARGININE EXPORTER PROTEIN ARGO-RELATED"/>
    <property type="match status" value="1"/>
</dbReference>
<keyword evidence="4 6" id="KW-1133">Transmembrane helix</keyword>
<accession>A0A4S8Q6Z4</accession>
<gene>
    <name evidence="7" type="ORF">FAB82_15735</name>
</gene>
<reference evidence="8" key="1">
    <citation type="submission" date="2019-04" db="EMBL/GenBank/DDBJ databases">
        <title>Nocardioides xinjiangensis sp. nov.</title>
        <authorList>
            <person name="Liu S."/>
        </authorList>
    </citation>
    <scope>NUCLEOTIDE SEQUENCE [LARGE SCALE GENOMIC DNA]</scope>
    <source>
        <strain evidence="8">18</strain>
    </source>
</reference>
<keyword evidence="2" id="KW-1003">Cell membrane</keyword>
<dbReference type="GO" id="GO:0015171">
    <property type="term" value="F:amino acid transmembrane transporter activity"/>
    <property type="evidence" value="ECO:0007669"/>
    <property type="project" value="TreeGrafter"/>
</dbReference>
<name>A0A4S8Q6Z4_9ACTN</name>
<dbReference type="AlphaFoldDB" id="A0A4S8Q6Z4"/>
<dbReference type="Proteomes" id="UP000308760">
    <property type="component" value="Unassembled WGS sequence"/>
</dbReference>
<dbReference type="InterPro" id="IPR001123">
    <property type="entry name" value="LeuE-type"/>
</dbReference>
<evidence type="ECO:0000256" key="5">
    <source>
        <dbReference type="ARBA" id="ARBA00023136"/>
    </source>
</evidence>
<dbReference type="PIRSF" id="PIRSF006324">
    <property type="entry name" value="LeuE"/>
    <property type="match status" value="1"/>
</dbReference>
<evidence type="ECO:0000256" key="4">
    <source>
        <dbReference type="ARBA" id="ARBA00022989"/>
    </source>
</evidence>
<evidence type="ECO:0000313" key="8">
    <source>
        <dbReference type="Proteomes" id="UP000308760"/>
    </source>
</evidence>
<comment type="subcellular location">
    <subcellularLocation>
        <location evidence="1">Cell membrane</location>
        <topology evidence="1">Multi-pass membrane protein</topology>
    </subcellularLocation>
</comment>
<protein>
    <submittedName>
        <fullName evidence="7">LysE family translocator</fullName>
    </submittedName>
</protein>
<feature type="transmembrane region" description="Helical" evidence="6">
    <location>
        <begin position="189"/>
        <end position="208"/>
    </location>
</feature>
<dbReference type="OrthoDB" id="3530905at2"/>
<feature type="transmembrane region" description="Helical" evidence="6">
    <location>
        <begin position="120"/>
        <end position="141"/>
    </location>
</feature>
<evidence type="ECO:0000313" key="7">
    <source>
        <dbReference type="EMBL" id="THV40147.1"/>
    </source>
</evidence>
<feature type="transmembrane region" description="Helical" evidence="6">
    <location>
        <begin position="153"/>
        <end position="177"/>
    </location>
</feature>
<dbReference type="PANTHER" id="PTHR30086">
    <property type="entry name" value="ARGININE EXPORTER PROTEIN ARGO"/>
    <property type="match status" value="1"/>
</dbReference>
<evidence type="ECO:0000256" key="1">
    <source>
        <dbReference type="ARBA" id="ARBA00004651"/>
    </source>
</evidence>